<protein>
    <recommendedName>
        <fullName evidence="3">Lipoprotein</fullName>
    </recommendedName>
</protein>
<evidence type="ECO:0000313" key="1">
    <source>
        <dbReference type="EMBL" id="KAB2443106.1"/>
    </source>
</evidence>
<evidence type="ECO:0000313" key="2">
    <source>
        <dbReference type="Proteomes" id="UP000470409"/>
    </source>
</evidence>
<dbReference type="AlphaFoldDB" id="A0A7V7S7Z5"/>
<evidence type="ECO:0008006" key="3">
    <source>
        <dbReference type="Google" id="ProtNLM"/>
    </source>
</evidence>
<dbReference type="EMBL" id="WBPG01000016">
    <property type="protein sequence ID" value="KAB2443106.1"/>
    <property type="molecule type" value="Genomic_DNA"/>
</dbReference>
<comment type="caution">
    <text evidence="1">The sequence shown here is derived from an EMBL/GenBank/DDBJ whole genome shotgun (WGS) entry which is preliminary data.</text>
</comment>
<dbReference type="Proteomes" id="UP000470409">
    <property type="component" value="Unassembled WGS sequence"/>
</dbReference>
<reference evidence="1 2" key="1">
    <citation type="submission" date="2019-10" db="EMBL/GenBank/DDBJ databases">
        <title>Bacillus from the desert of Cuatro Cinegas, Coahuila.</title>
        <authorList>
            <person name="Olmedo-Alvarez G."/>
            <person name="Saldana S."/>
            <person name="Barcelo D."/>
        </authorList>
    </citation>
    <scope>NUCLEOTIDE SEQUENCE [LARGE SCALE GENOMIC DNA]</scope>
    <source>
        <strain evidence="1 2">CH155b_5T</strain>
    </source>
</reference>
<dbReference type="PROSITE" id="PS51257">
    <property type="entry name" value="PROKAR_LIPOPROTEIN"/>
    <property type="match status" value="1"/>
</dbReference>
<name>A0A7V7S7Z5_9BACI</name>
<sequence>MGDIMKKVLFLFISIFFLGSCSISYVTFSSESKSWKGQYKGHIKDDSEDGMFTFQYKGGDGNTELKNLEITINGAFSTMTQTSENHKGAKVEMKSSCVSCAPLSKDEPIEIVIKWDDKYEEKMVLKWK</sequence>
<organism evidence="1 2">
    <name type="scientific">Bacillus luti</name>
    <dbReference type="NCBI Taxonomy" id="2026191"/>
    <lineage>
        <taxon>Bacteria</taxon>
        <taxon>Bacillati</taxon>
        <taxon>Bacillota</taxon>
        <taxon>Bacilli</taxon>
        <taxon>Bacillales</taxon>
        <taxon>Bacillaceae</taxon>
        <taxon>Bacillus</taxon>
        <taxon>Bacillus cereus group</taxon>
    </lineage>
</organism>
<gene>
    <name evidence="1" type="ORF">F8163_12405</name>
</gene>
<proteinExistence type="predicted"/>
<accession>A0A7V7S7Z5</accession>